<keyword evidence="5" id="KW-1185">Reference proteome</keyword>
<evidence type="ECO:0000256" key="2">
    <source>
        <dbReference type="SAM" id="Phobius"/>
    </source>
</evidence>
<dbReference type="GO" id="GO:0006518">
    <property type="term" value="P:peptide metabolic process"/>
    <property type="evidence" value="ECO:0007669"/>
    <property type="project" value="TreeGrafter"/>
</dbReference>
<dbReference type="InterPro" id="IPR035986">
    <property type="entry name" value="PKD_dom_sf"/>
</dbReference>
<dbReference type="Gene3D" id="2.60.40.10">
    <property type="entry name" value="Immunoglobulins"/>
    <property type="match status" value="1"/>
</dbReference>
<dbReference type="PANTHER" id="PTHR11532:SF57">
    <property type="entry name" value="CARBOXYPEPTIDASE D, B"/>
    <property type="match status" value="1"/>
</dbReference>
<dbReference type="RefSeq" id="WP_318620909.1">
    <property type="nucleotide sequence ID" value="NZ_CP137642.1"/>
</dbReference>
<dbReference type="Proteomes" id="UP001305652">
    <property type="component" value="Chromosome"/>
</dbReference>
<feature type="compositionally biased region" description="Low complexity" evidence="1">
    <location>
        <begin position="163"/>
        <end position="200"/>
    </location>
</feature>
<dbReference type="InterPro" id="IPR022409">
    <property type="entry name" value="PKD/Chitinase_dom"/>
</dbReference>
<dbReference type="FunFam" id="2.60.40.10:FF:000270">
    <property type="entry name" value="Cell surface protein"/>
    <property type="match status" value="1"/>
</dbReference>
<dbReference type="PANTHER" id="PTHR11532">
    <property type="entry name" value="PROTEASE M14 CARBOXYPEPTIDASE"/>
    <property type="match status" value="1"/>
</dbReference>
<dbReference type="SUPFAM" id="SSF49299">
    <property type="entry name" value="PKD domain"/>
    <property type="match status" value="1"/>
</dbReference>
<dbReference type="SMART" id="SM00089">
    <property type="entry name" value="PKD"/>
    <property type="match status" value="1"/>
</dbReference>
<dbReference type="InterPro" id="IPR000601">
    <property type="entry name" value="PKD_dom"/>
</dbReference>
<dbReference type="AlphaFoldDB" id="A0AAX4FTU3"/>
<name>A0AAX4FTU3_9EURY</name>
<keyword evidence="2" id="KW-0472">Membrane</keyword>
<dbReference type="EMBL" id="CP137642">
    <property type="protein sequence ID" value="WOX57352.1"/>
    <property type="molecule type" value="Genomic_DNA"/>
</dbReference>
<proteinExistence type="predicted"/>
<keyword evidence="2" id="KW-1133">Transmembrane helix</keyword>
<sequence>MRRLRKPYTVESEGGVAEPLAAVLLIAVIALGIGALAVALFSQQPPPVLPSVTFDVSYSDSGSVAIRHDGGETIPRDQLQIYIDNGTVVQDNRAFYKGDERENWTNWSIGDILTYTPPEAANGPQKAEVLMVYSDLSGGEYLLYASEGWKGQVPGTATPPPTVTVTPTGTTTPTPTATVTPTGTATSTPTTPVIPTETATPTPTTLVADFTANITSGQAPLAVAFTDTSTGGPTSWSWDFGDGSTSTEQNPVHTYTNEGLYTVTLTVENAHENDTVKKTAYIIVTEEHVSRLEVNSVRQMFIFFWWYAPVNGITIDYAGDLGTGADTTPFVLSKTDSGDSGFTVTLTAPDEIQVQVLIFPITMDFYGWRVGDTWYESTIISVPVAEDESRTATAFYI</sequence>
<reference evidence="4 5" key="1">
    <citation type="submission" date="2023-10" db="EMBL/GenBank/DDBJ databases">
        <title>The complete genome sequence of Methanoculleus receptaculi DSM 18860.</title>
        <authorList>
            <person name="Lai S.-J."/>
            <person name="You Y.-T."/>
            <person name="Chen S.-C."/>
        </authorList>
    </citation>
    <scope>NUCLEOTIDE SEQUENCE [LARGE SCALE GENOMIC DNA]</scope>
    <source>
        <strain evidence="4 5">DSM 18860</strain>
    </source>
</reference>
<dbReference type="GeneID" id="85733214"/>
<evidence type="ECO:0000313" key="5">
    <source>
        <dbReference type="Proteomes" id="UP001305652"/>
    </source>
</evidence>
<dbReference type="InterPro" id="IPR013783">
    <property type="entry name" value="Ig-like_fold"/>
</dbReference>
<dbReference type="GO" id="GO:0005615">
    <property type="term" value="C:extracellular space"/>
    <property type="evidence" value="ECO:0007669"/>
    <property type="project" value="TreeGrafter"/>
</dbReference>
<dbReference type="KEGG" id="mrc:R6Y96_08615"/>
<evidence type="ECO:0000256" key="1">
    <source>
        <dbReference type="SAM" id="MobiDB-lite"/>
    </source>
</evidence>
<dbReference type="PROSITE" id="PS50093">
    <property type="entry name" value="PKD"/>
    <property type="match status" value="1"/>
</dbReference>
<evidence type="ECO:0000259" key="3">
    <source>
        <dbReference type="PROSITE" id="PS50093"/>
    </source>
</evidence>
<keyword evidence="2" id="KW-0812">Transmembrane</keyword>
<dbReference type="GO" id="GO:0004181">
    <property type="term" value="F:metallocarboxypeptidase activity"/>
    <property type="evidence" value="ECO:0007669"/>
    <property type="project" value="TreeGrafter"/>
</dbReference>
<accession>A0AAX4FTU3</accession>
<dbReference type="InterPro" id="IPR050753">
    <property type="entry name" value="Peptidase_M14_domain"/>
</dbReference>
<feature type="transmembrane region" description="Helical" evidence="2">
    <location>
        <begin position="20"/>
        <end position="41"/>
    </location>
</feature>
<dbReference type="CDD" id="cd00146">
    <property type="entry name" value="PKD"/>
    <property type="match status" value="1"/>
</dbReference>
<organism evidence="4 5">
    <name type="scientific">Methanoculleus receptaculi</name>
    <dbReference type="NCBI Taxonomy" id="394967"/>
    <lineage>
        <taxon>Archaea</taxon>
        <taxon>Methanobacteriati</taxon>
        <taxon>Methanobacteriota</taxon>
        <taxon>Stenosarchaea group</taxon>
        <taxon>Methanomicrobia</taxon>
        <taxon>Methanomicrobiales</taxon>
        <taxon>Methanomicrobiaceae</taxon>
        <taxon>Methanoculleus</taxon>
    </lineage>
</organism>
<protein>
    <submittedName>
        <fullName evidence="4">PKD domain-containing protein</fullName>
    </submittedName>
</protein>
<dbReference type="Pfam" id="PF07790">
    <property type="entry name" value="Pilin_N"/>
    <property type="match status" value="1"/>
</dbReference>
<dbReference type="Pfam" id="PF18911">
    <property type="entry name" value="PKD_4"/>
    <property type="match status" value="1"/>
</dbReference>
<dbReference type="GO" id="GO:0016485">
    <property type="term" value="P:protein processing"/>
    <property type="evidence" value="ECO:0007669"/>
    <property type="project" value="TreeGrafter"/>
</dbReference>
<feature type="region of interest" description="Disordered" evidence="1">
    <location>
        <begin position="153"/>
        <end position="200"/>
    </location>
</feature>
<evidence type="ECO:0000313" key="4">
    <source>
        <dbReference type="EMBL" id="WOX57352.1"/>
    </source>
</evidence>
<gene>
    <name evidence="4" type="ORF">R6Y96_08615</name>
</gene>
<feature type="domain" description="PKD" evidence="3">
    <location>
        <begin position="206"/>
        <end position="289"/>
    </location>
</feature>
<dbReference type="InterPro" id="IPR012859">
    <property type="entry name" value="Pilin_N_archaeal"/>
</dbReference>